<name>A0A4Y7Q7F0_9AGAM</name>
<protein>
    <submittedName>
        <fullName evidence="1">Uncharacterized protein</fullName>
    </submittedName>
</protein>
<dbReference type="EMBL" id="ML170170">
    <property type="protein sequence ID" value="TDL23563.1"/>
    <property type="molecule type" value="Genomic_DNA"/>
</dbReference>
<proteinExistence type="predicted"/>
<dbReference type="VEuPathDB" id="FungiDB:BD410DRAFT_165952"/>
<keyword evidence="2" id="KW-1185">Reference proteome</keyword>
<evidence type="ECO:0000313" key="1">
    <source>
        <dbReference type="EMBL" id="TDL23563.1"/>
    </source>
</evidence>
<reference evidence="1 2" key="1">
    <citation type="submission" date="2018-06" db="EMBL/GenBank/DDBJ databases">
        <title>A transcriptomic atlas of mushroom development highlights an independent origin of complex multicellularity.</title>
        <authorList>
            <consortium name="DOE Joint Genome Institute"/>
            <person name="Krizsan K."/>
            <person name="Almasi E."/>
            <person name="Merenyi Z."/>
            <person name="Sahu N."/>
            <person name="Viragh M."/>
            <person name="Koszo T."/>
            <person name="Mondo S."/>
            <person name="Kiss B."/>
            <person name="Balint B."/>
            <person name="Kues U."/>
            <person name="Barry K."/>
            <person name="Hegedus J.C."/>
            <person name="Henrissat B."/>
            <person name="Johnson J."/>
            <person name="Lipzen A."/>
            <person name="Ohm R."/>
            <person name="Nagy I."/>
            <person name="Pangilinan J."/>
            <person name="Yan J."/>
            <person name="Xiong Y."/>
            <person name="Grigoriev I.V."/>
            <person name="Hibbett D.S."/>
            <person name="Nagy L.G."/>
        </authorList>
    </citation>
    <scope>NUCLEOTIDE SEQUENCE [LARGE SCALE GENOMIC DNA]</scope>
    <source>
        <strain evidence="1 2">SZMC22713</strain>
    </source>
</reference>
<dbReference type="AlphaFoldDB" id="A0A4Y7Q7F0"/>
<dbReference type="Proteomes" id="UP000294933">
    <property type="component" value="Unassembled WGS sequence"/>
</dbReference>
<accession>A0A4Y7Q7F0</accession>
<sequence>MVQLKSFEFDIHEPWVSSFGLACAARELSLPFVTHLSISPYAEFLVRHCPAAVRVGMCRTRRRRRINRPDDTLPLLRAVGDRPVEGFTLNDTTWKISLTTEIVNTLPSIVELSMVAERYEGDIDASPIHITEKFSIRA</sequence>
<evidence type="ECO:0000313" key="2">
    <source>
        <dbReference type="Proteomes" id="UP000294933"/>
    </source>
</evidence>
<gene>
    <name evidence="1" type="ORF">BD410DRAFT_165952</name>
</gene>
<organism evidence="1 2">
    <name type="scientific">Rickenella mellea</name>
    <dbReference type="NCBI Taxonomy" id="50990"/>
    <lineage>
        <taxon>Eukaryota</taxon>
        <taxon>Fungi</taxon>
        <taxon>Dikarya</taxon>
        <taxon>Basidiomycota</taxon>
        <taxon>Agaricomycotina</taxon>
        <taxon>Agaricomycetes</taxon>
        <taxon>Hymenochaetales</taxon>
        <taxon>Rickenellaceae</taxon>
        <taxon>Rickenella</taxon>
    </lineage>
</organism>